<feature type="region of interest" description="Disordered" evidence="1">
    <location>
        <begin position="1"/>
        <end position="34"/>
    </location>
</feature>
<evidence type="ECO:0000313" key="3">
    <source>
        <dbReference type="Proteomes" id="UP000278673"/>
    </source>
</evidence>
<evidence type="ECO:0000313" key="2">
    <source>
        <dbReference type="EMBL" id="RMI27447.1"/>
    </source>
</evidence>
<gene>
    <name evidence="2" type="ORF">EBN88_29455</name>
</gene>
<organism evidence="2 3">
    <name type="scientific">Streptomyces triticirhizae</name>
    <dbReference type="NCBI Taxonomy" id="2483353"/>
    <lineage>
        <taxon>Bacteria</taxon>
        <taxon>Bacillati</taxon>
        <taxon>Actinomycetota</taxon>
        <taxon>Actinomycetes</taxon>
        <taxon>Kitasatosporales</taxon>
        <taxon>Streptomycetaceae</taxon>
        <taxon>Streptomyces</taxon>
    </lineage>
</organism>
<proteinExistence type="predicted"/>
<feature type="compositionally biased region" description="Low complexity" evidence="1">
    <location>
        <begin position="16"/>
        <end position="28"/>
    </location>
</feature>
<dbReference type="EMBL" id="RFFJ01000349">
    <property type="protein sequence ID" value="RMI27447.1"/>
    <property type="molecule type" value="Genomic_DNA"/>
</dbReference>
<name>A0A3M2KP33_9ACTN</name>
<evidence type="ECO:0000256" key="1">
    <source>
        <dbReference type="SAM" id="MobiDB-lite"/>
    </source>
</evidence>
<sequence>MTTGAPSAAFEPPRTPGATAPGATAPDAAPRRRP</sequence>
<protein>
    <submittedName>
        <fullName evidence="2">MotA/TolQ/ExbB proton channel family protein</fullName>
    </submittedName>
</protein>
<comment type="caution">
    <text evidence="2">The sequence shown here is derived from an EMBL/GenBank/DDBJ whole genome shotgun (WGS) entry which is preliminary data.</text>
</comment>
<reference evidence="2 3" key="1">
    <citation type="submission" date="2018-10" db="EMBL/GenBank/DDBJ databases">
        <title>Isolation, diversity and antifungal activity of actinobacteria from wheat.</title>
        <authorList>
            <person name="Han C."/>
        </authorList>
    </citation>
    <scope>NUCLEOTIDE SEQUENCE [LARGE SCALE GENOMIC DNA]</scope>
    <source>
        <strain evidence="2 3">NEAU-YY642</strain>
    </source>
</reference>
<keyword evidence="3" id="KW-1185">Reference proteome</keyword>
<accession>A0A3M2KP33</accession>
<dbReference type="AlphaFoldDB" id="A0A3M2KP33"/>
<feature type="non-terminal residue" evidence="2">
    <location>
        <position position="34"/>
    </location>
</feature>
<dbReference type="Proteomes" id="UP000278673">
    <property type="component" value="Unassembled WGS sequence"/>
</dbReference>